<evidence type="ECO:0008006" key="3">
    <source>
        <dbReference type="Google" id="ProtNLM"/>
    </source>
</evidence>
<protein>
    <recommendedName>
        <fullName evidence="3">DUF4192 domain-containing protein</fullName>
    </recommendedName>
</protein>
<evidence type="ECO:0000313" key="1">
    <source>
        <dbReference type="EMBL" id="MBP2371667.1"/>
    </source>
</evidence>
<keyword evidence="2" id="KW-1185">Reference proteome</keyword>
<dbReference type="EMBL" id="JAGINU010000004">
    <property type="protein sequence ID" value="MBP2371667.1"/>
    <property type="molecule type" value="Genomic_DNA"/>
</dbReference>
<name>A0ABS4W628_9PSEU</name>
<dbReference type="RefSeq" id="WP_210036795.1">
    <property type="nucleotide sequence ID" value="NZ_JAGINU010000004.1"/>
</dbReference>
<sequence>MTTPPSIQITAPGDLVAVVPCVLKFHPSQSLVLVSFAAHSSRIGPVLRADLPAVGDVEAGAAQMLDMLPAQYRDHAVLLAISTESREDACRDASLVLTAAGVRVTGAIYATGTRPGDQWRCLEPGCSDAGTVPQPHTEIAAHLAWTGQVTLPNREAIEQTLTPLDDAATLARRSRLLTEAATASAEPRPSLAAAVDDYLTRHQLDDDLVVALVAALGQQRAVLKHLREHTSTMRVVLEALVRETPAPWSAAPAAYLALAALLHGDGAHAAAAAERATIADPVARLPQLIAEVVASTPSPDTVRGLLSEF</sequence>
<dbReference type="InterPro" id="IPR025447">
    <property type="entry name" value="DUF4192"/>
</dbReference>
<accession>A0ABS4W628</accession>
<proteinExistence type="predicted"/>
<evidence type="ECO:0000313" key="2">
    <source>
        <dbReference type="Proteomes" id="UP001519295"/>
    </source>
</evidence>
<dbReference type="Pfam" id="PF13830">
    <property type="entry name" value="DUF4192"/>
    <property type="match status" value="1"/>
</dbReference>
<gene>
    <name evidence="1" type="ORF">JOF36_007440</name>
</gene>
<dbReference type="Proteomes" id="UP001519295">
    <property type="component" value="Unassembled WGS sequence"/>
</dbReference>
<reference evidence="1 2" key="1">
    <citation type="submission" date="2021-03" db="EMBL/GenBank/DDBJ databases">
        <title>Sequencing the genomes of 1000 actinobacteria strains.</title>
        <authorList>
            <person name="Klenk H.-P."/>
        </authorList>
    </citation>
    <scope>NUCLEOTIDE SEQUENCE [LARGE SCALE GENOMIC DNA]</scope>
    <source>
        <strain evidence="1 2">DSM 45256</strain>
    </source>
</reference>
<organism evidence="1 2">
    <name type="scientific">Pseudonocardia parietis</name>
    <dbReference type="NCBI Taxonomy" id="570936"/>
    <lineage>
        <taxon>Bacteria</taxon>
        <taxon>Bacillati</taxon>
        <taxon>Actinomycetota</taxon>
        <taxon>Actinomycetes</taxon>
        <taxon>Pseudonocardiales</taxon>
        <taxon>Pseudonocardiaceae</taxon>
        <taxon>Pseudonocardia</taxon>
    </lineage>
</organism>
<comment type="caution">
    <text evidence="1">The sequence shown here is derived from an EMBL/GenBank/DDBJ whole genome shotgun (WGS) entry which is preliminary data.</text>
</comment>